<dbReference type="OrthoDB" id="9794483at2"/>
<name>A0A0A5ICV5_9BACI</name>
<gene>
    <name evidence="6" type="primary">khpB</name>
    <name evidence="6" type="synonym">eloR</name>
    <name evidence="9" type="ORF">N781_00205</name>
</gene>
<dbReference type="GO" id="GO:0003723">
    <property type="term" value="F:RNA binding"/>
    <property type="evidence" value="ECO:0007669"/>
    <property type="project" value="UniProtKB-UniRule"/>
</dbReference>
<evidence type="ECO:0000256" key="4">
    <source>
        <dbReference type="ARBA" id="ARBA00023186"/>
    </source>
</evidence>
<dbReference type="InterPro" id="IPR039247">
    <property type="entry name" value="KhpB"/>
</dbReference>
<evidence type="ECO:0000256" key="2">
    <source>
        <dbReference type="ARBA" id="ARBA00022884"/>
    </source>
</evidence>
<dbReference type="RefSeq" id="WP_026799231.1">
    <property type="nucleotide sequence ID" value="NZ_AULI01000001.1"/>
</dbReference>
<dbReference type="InterPro" id="IPR038247">
    <property type="entry name" value="Jag_N_dom_sf"/>
</dbReference>
<dbReference type="GO" id="GO:0005737">
    <property type="term" value="C:cytoplasm"/>
    <property type="evidence" value="ECO:0007669"/>
    <property type="project" value="UniProtKB-SubCell"/>
</dbReference>
<dbReference type="CDD" id="cd02644">
    <property type="entry name" value="R3H_jag"/>
    <property type="match status" value="1"/>
</dbReference>
<dbReference type="AlphaFoldDB" id="A0A0A5ICV5"/>
<dbReference type="Pfam" id="PF13083">
    <property type="entry name" value="KH_KhpA-B"/>
    <property type="match status" value="1"/>
</dbReference>
<dbReference type="InterPro" id="IPR015946">
    <property type="entry name" value="KH_dom-like_a/b"/>
</dbReference>
<feature type="region of interest" description="Disordered" evidence="7">
    <location>
        <begin position="61"/>
        <end position="101"/>
    </location>
</feature>
<dbReference type="InterPro" id="IPR001374">
    <property type="entry name" value="R3H_dom"/>
</dbReference>
<evidence type="ECO:0000313" key="9">
    <source>
        <dbReference type="EMBL" id="KGX93677.1"/>
    </source>
</evidence>
<sequence length="269" mass="30045">MRQVTASGVNVEAAVQSALDQLNISRDQAEIEVIDEGKKGLFGLFGSKRAIVKVQFNPSHSFETSKAPQDDSDANHVEVSETLEERTPTSIEPEVVEENRLEHSIDEAEQDLGEPEEASAADPVQETMDYLQEIANGMGADVEVEVRQKSRNVYFQLSGKRVAMLIGKRGKTLNALQSLAQLAINRHTDKFYTVYVDAEGYRERRKATLQSLAENTADKCIALQKDVSLEAMPSYERKIIHAALQRHPKVTTYSDGNEPNRYVVVRPKQ</sequence>
<evidence type="ECO:0000256" key="7">
    <source>
        <dbReference type="SAM" id="MobiDB-lite"/>
    </source>
</evidence>
<dbReference type="NCBIfam" id="NF041568">
    <property type="entry name" value="Jag_EloR"/>
    <property type="match status" value="1"/>
</dbReference>
<dbReference type="Pfam" id="PF01424">
    <property type="entry name" value="R3H"/>
    <property type="match status" value="1"/>
</dbReference>
<dbReference type="STRING" id="1385510.GCA_000425205_00439"/>
<dbReference type="SMART" id="SM01245">
    <property type="entry name" value="Jag_N"/>
    <property type="match status" value="1"/>
</dbReference>
<keyword evidence="2 6" id="KW-0694">RNA-binding</keyword>
<keyword evidence="5 6" id="KW-0961">Cell wall biogenesis/degradation</keyword>
<feature type="region of interest" description="Jag_N domain" evidence="6">
    <location>
        <begin position="5"/>
        <end position="55"/>
    </location>
</feature>
<dbReference type="GO" id="GO:0009252">
    <property type="term" value="P:peptidoglycan biosynthetic process"/>
    <property type="evidence" value="ECO:0007669"/>
    <property type="project" value="UniProtKB-UniRule"/>
</dbReference>
<feature type="compositionally biased region" description="Basic and acidic residues" evidence="7">
    <location>
        <begin position="73"/>
        <end position="87"/>
    </location>
</feature>
<keyword evidence="1 6" id="KW-0963">Cytoplasm</keyword>
<dbReference type="InterPro" id="IPR036867">
    <property type="entry name" value="R3H_dom_sf"/>
</dbReference>
<dbReference type="Gene3D" id="3.30.1370.50">
    <property type="entry name" value="R3H-like domain"/>
    <property type="match status" value="1"/>
</dbReference>
<evidence type="ECO:0000259" key="8">
    <source>
        <dbReference type="PROSITE" id="PS51061"/>
    </source>
</evidence>
<comment type="subunit">
    <text evidence="6">Forms a complex with KhpA.</text>
</comment>
<dbReference type="EMBL" id="AVPE01000001">
    <property type="protein sequence ID" value="KGX93677.1"/>
    <property type="molecule type" value="Genomic_DNA"/>
</dbReference>
<dbReference type="Proteomes" id="UP000030528">
    <property type="component" value="Unassembled WGS sequence"/>
</dbReference>
<dbReference type="Gene3D" id="3.30.300.20">
    <property type="match status" value="1"/>
</dbReference>
<dbReference type="PANTHER" id="PTHR35800">
    <property type="entry name" value="PROTEIN JAG"/>
    <property type="match status" value="1"/>
</dbReference>
<comment type="domain">
    <text evidence="6">Has an N-terminal Jag-N domain and 2 RNA-binding domains (KH and R3H).</text>
</comment>
<dbReference type="CDD" id="cd02414">
    <property type="entry name" value="KH-II_Jag"/>
    <property type="match status" value="1"/>
</dbReference>
<dbReference type="GO" id="GO:0008360">
    <property type="term" value="P:regulation of cell shape"/>
    <property type="evidence" value="ECO:0007669"/>
    <property type="project" value="UniProtKB-KW"/>
</dbReference>
<evidence type="ECO:0000256" key="5">
    <source>
        <dbReference type="ARBA" id="ARBA00023316"/>
    </source>
</evidence>
<evidence type="ECO:0000256" key="6">
    <source>
        <dbReference type="HAMAP-Rule" id="MF_00867"/>
    </source>
</evidence>
<dbReference type="HAMAP" id="MF_00867">
    <property type="entry name" value="KhpB"/>
    <property type="match status" value="1"/>
</dbReference>
<comment type="function">
    <text evidence="6">A probable RNA chaperone. Forms a complex with KhpA which binds to cellular RNA and controls its expression. Plays a role in peptidoglycan (PG) homeostasis and cell length regulation.</text>
</comment>
<dbReference type="InterPro" id="IPR034079">
    <property type="entry name" value="R3H_KhpB"/>
</dbReference>
<evidence type="ECO:0000313" key="10">
    <source>
        <dbReference type="Proteomes" id="UP000030528"/>
    </source>
</evidence>
<dbReference type="PANTHER" id="PTHR35800:SF1">
    <property type="entry name" value="RNA-BINDING PROTEIN KHPB"/>
    <property type="match status" value="1"/>
</dbReference>
<accession>A0A0A5ICV5</accession>
<reference evidence="9 10" key="1">
    <citation type="submission" date="2013-08" db="EMBL/GenBank/DDBJ databases">
        <authorList>
            <person name="Huang J."/>
            <person name="Wang G."/>
        </authorList>
    </citation>
    <scope>NUCLEOTIDE SEQUENCE [LARGE SCALE GENOMIC DNA]</scope>
    <source>
        <strain evidence="9 10">JSM 076056</strain>
    </source>
</reference>
<organism evidence="9 10">
    <name type="scientific">Pontibacillus halophilus JSM 076056 = DSM 19796</name>
    <dbReference type="NCBI Taxonomy" id="1385510"/>
    <lineage>
        <taxon>Bacteria</taxon>
        <taxon>Bacillati</taxon>
        <taxon>Bacillota</taxon>
        <taxon>Bacilli</taxon>
        <taxon>Bacillales</taxon>
        <taxon>Bacillaceae</taxon>
        <taxon>Pontibacillus</taxon>
    </lineage>
</organism>
<dbReference type="SUPFAM" id="SSF82708">
    <property type="entry name" value="R3H domain"/>
    <property type="match status" value="1"/>
</dbReference>
<keyword evidence="4 6" id="KW-0143">Chaperone</keyword>
<evidence type="ECO:0000256" key="3">
    <source>
        <dbReference type="ARBA" id="ARBA00022960"/>
    </source>
</evidence>
<dbReference type="Pfam" id="PF14804">
    <property type="entry name" value="Jag_N"/>
    <property type="match status" value="1"/>
</dbReference>
<comment type="subcellular location">
    <subcellularLocation>
        <location evidence="6">Cytoplasm</location>
    </subcellularLocation>
</comment>
<dbReference type="InterPro" id="IPR038008">
    <property type="entry name" value="Jag_KH"/>
</dbReference>
<feature type="domain" description="R3H" evidence="8">
    <location>
        <begin position="203"/>
        <end position="269"/>
    </location>
</feature>
<comment type="similarity">
    <text evidence="6">Belongs to the KhpB RNA-binding protein family.</text>
</comment>
<dbReference type="SMART" id="SM00393">
    <property type="entry name" value="R3H"/>
    <property type="match status" value="1"/>
</dbReference>
<evidence type="ECO:0000256" key="1">
    <source>
        <dbReference type="ARBA" id="ARBA00022490"/>
    </source>
</evidence>
<proteinExistence type="inferred from homology"/>
<dbReference type="eggNOG" id="COG1847">
    <property type="taxonomic scope" value="Bacteria"/>
</dbReference>
<keyword evidence="3 6" id="KW-0133">Cell shape</keyword>
<keyword evidence="10" id="KW-1185">Reference proteome</keyword>
<comment type="caution">
    <text evidence="9">The sequence shown here is derived from an EMBL/GenBank/DDBJ whole genome shotgun (WGS) entry which is preliminary data.</text>
</comment>
<protein>
    <recommendedName>
        <fullName evidence="6">RNA-binding protein KhpB</fullName>
    </recommendedName>
    <alternativeName>
        <fullName evidence="6">RNA-binding protein EloR</fullName>
    </alternativeName>
</protein>
<dbReference type="InterPro" id="IPR032782">
    <property type="entry name" value="KhpB_N"/>
</dbReference>
<dbReference type="Gene3D" id="3.30.30.80">
    <property type="entry name" value="probable RNA-binding protein from clostridium symbiosum atcc 14940"/>
    <property type="match status" value="1"/>
</dbReference>
<dbReference type="GO" id="GO:0071555">
    <property type="term" value="P:cell wall organization"/>
    <property type="evidence" value="ECO:0007669"/>
    <property type="project" value="UniProtKB-KW"/>
</dbReference>
<dbReference type="PROSITE" id="PS51061">
    <property type="entry name" value="R3H"/>
    <property type="match status" value="1"/>
</dbReference>